<reference evidence="3 4" key="1">
    <citation type="submission" date="2019-07" db="EMBL/GenBank/DDBJ databases">
        <title>Sphingomonas solaris sp. nov., isolated from a solar panel from Boston, Massachusetts.</title>
        <authorList>
            <person name="Tanner K."/>
            <person name="Pascual J."/>
            <person name="Mancuso C."/>
            <person name="Pereto J."/>
            <person name="Khalil A."/>
            <person name="Vilanova C."/>
        </authorList>
    </citation>
    <scope>NUCLEOTIDE SEQUENCE [LARGE SCALE GENOMIC DNA]</scope>
    <source>
        <strain evidence="3 4">R4DWN</strain>
    </source>
</reference>
<gene>
    <name evidence="3" type="ORF">FOY91_19665</name>
</gene>
<feature type="non-terminal residue" evidence="3">
    <location>
        <position position="508"/>
    </location>
</feature>
<dbReference type="PANTHER" id="PTHR21666">
    <property type="entry name" value="PEPTIDASE-RELATED"/>
    <property type="match status" value="1"/>
</dbReference>
<dbReference type="Gene3D" id="2.70.70.10">
    <property type="entry name" value="Glucose Permease (Domain IIA)"/>
    <property type="match status" value="1"/>
</dbReference>
<dbReference type="GO" id="GO:0004222">
    <property type="term" value="F:metalloendopeptidase activity"/>
    <property type="evidence" value="ECO:0007669"/>
    <property type="project" value="TreeGrafter"/>
</dbReference>
<dbReference type="InterPro" id="IPR016047">
    <property type="entry name" value="M23ase_b-sheet_dom"/>
</dbReference>
<evidence type="ECO:0000313" key="3">
    <source>
        <dbReference type="EMBL" id="TVV70219.1"/>
    </source>
</evidence>
<dbReference type="InterPro" id="IPR050570">
    <property type="entry name" value="Cell_wall_metabolism_enzyme"/>
</dbReference>
<protein>
    <submittedName>
        <fullName evidence="3">Peptidoglycan DD-metalloendopeptidase family protein</fullName>
    </submittedName>
</protein>
<dbReference type="OrthoDB" id="9815245at2"/>
<organism evidence="3 4">
    <name type="scientific">Alterirhizorhabdus solaris</name>
    <dbReference type="NCBI Taxonomy" id="2529389"/>
    <lineage>
        <taxon>Bacteria</taxon>
        <taxon>Pseudomonadati</taxon>
        <taxon>Pseudomonadota</taxon>
        <taxon>Alphaproteobacteria</taxon>
        <taxon>Sphingomonadales</taxon>
        <taxon>Rhizorhabdaceae</taxon>
        <taxon>Alterirhizorhabdus</taxon>
    </lineage>
</organism>
<dbReference type="AlphaFoldDB" id="A0A558QSW1"/>
<comment type="caution">
    <text evidence="3">The sequence shown here is derived from an EMBL/GenBank/DDBJ whole genome shotgun (WGS) entry which is preliminary data.</text>
</comment>
<evidence type="ECO:0000259" key="2">
    <source>
        <dbReference type="Pfam" id="PF01551"/>
    </source>
</evidence>
<name>A0A558QSW1_9SPHN</name>
<accession>A0A558QSW1</accession>
<sequence>MDFGGLRPLYLRDDTGFTAGGGGAATLGFGQARPVDVRAVRRAPVLGWRQRIADFDPVVDLGARIGSGEWWRGLATCTLLCGGAIATAPGLTPLPGATPPALSAAQWREARALGFAPLALGGDTGRRMAATDAVEPLVDTPERPTIDLTATLGRGDGFARVLERAGVAAGEAQAVAARVAAVVPLGAIRPGTRLDLTLGRRASRAQPRPLDALAFRARLDLKLAIERIGGALVLRPTPIAVDDTPLRITGRVGSSLYAAARAAGAPAPAVAGYIRALSARLSIGRDVRANDRFDLIVAQRRAATGEVETGDLLYAGLDQGSRRTRLLKWTVGGQSQFFEASGVGERRGAMTQPVVGHLTSGFGMRRHPLLGFSRFHRGVDFGAAYGSPIVAATGGTVSYSGWHGGHGNYVMIQHGGGIATAYGHMSRIVARAGTRVAQGQLIGYVGSTGLSTGPHLHYEVYRNGVAINPTSIRFTTTSQLAGRDLAAFRATLARLLAVRPGASAQGGQ</sequence>
<dbReference type="Gene3D" id="3.10.450.350">
    <property type="match status" value="1"/>
</dbReference>
<evidence type="ECO:0000256" key="1">
    <source>
        <dbReference type="ARBA" id="ARBA00022729"/>
    </source>
</evidence>
<dbReference type="SUPFAM" id="SSF51261">
    <property type="entry name" value="Duplicated hybrid motif"/>
    <property type="match status" value="1"/>
</dbReference>
<dbReference type="CDD" id="cd12797">
    <property type="entry name" value="M23_peptidase"/>
    <property type="match status" value="1"/>
</dbReference>
<evidence type="ECO:0000313" key="4">
    <source>
        <dbReference type="Proteomes" id="UP000318681"/>
    </source>
</evidence>
<dbReference type="Proteomes" id="UP000318681">
    <property type="component" value="Unassembled WGS sequence"/>
</dbReference>
<dbReference type="Pfam" id="PF01551">
    <property type="entry name" value="Peptidase_M23"/>
    <property type="match status" value="1"/>
</dbReference>
<proteinExistence type="predicted"/>
<dbReference type="RefSeq" id="WP_145155533.1">
    <property type="nucleotide sequence ID" value="NZ_VNIM01000136.1"/>
</dbReference>
<keyword evidence="1" id="KW-0732">Signal</keyword>
<dbReference type="InterPro" id="IPR011055">
    <property type="entry name" value="Dup_hybrid_motif"/>
</dbReference>
<keyword evidence="4" id="KW-1185">Reference proteome</keyword>
<feature type="domain" description="M23ase beta-sheet core" evidence="2">
    <location>
        <begin position="374"/>
        <end position="469"/>
    </location>
</feature>
<dbReference type="PANTHER" id="PTHR21666:SF289">
    <property type="entry name" value="L-ALA--D-GLU ENDOPEPTIDASE"/>
    <property type="match status" value="1"/>
</dbReference>
<dbReference type="EMBL" id="VNIM01000136">
    <property type="protein sequence ID" value="TVV70219.1"/>
    <property type="molecule type" value="Genomic_DNA"/>
</dbReference>